<dbReference type="InterPro" id="IPR052159">
    <property type="entry name" value="Competence_DNA_uptake"/>
</dbReference>
<dbReference type="InterPro" id="IPR036866">
    <property type="entry name" value="RibonucZ/Hydroxyglut_hydro"/>
</dbReference>
<evidence type="ECO:0000313" key="3">
    <source>
        <dbReference type="EMBL" id="RHB05166.1"/>
    </source>
</evidence>
<dbReference type="SUPFAM" id="SSF56281">
    <property type="entry name" value="Metallo-hydrolase/oxidoreductase"/>
    <property type="match status" value="1"/>
</dbReference>
<dbReference type="SMART" id="SM00849">
    <property type="entry name" value="Lactamase_B"/>
    <property type="match status" value="1"/>
</dbReference>
<evidence type="ECO:0000259" key="2">
    <source>
        <dbReference type="SMART" id="SM00849"/>
    </source>
</evidence>
<feature type="domain" description="Metallo-beta-lactamase" evidence="2">
    <location>
        <begin position="38"/>
        <end position="222"/>
    </location>
</feature>
<evidence type="ECO:0000313" key="4">
    <source>
        <dbReference type="Proteomes" id="UP000285288"/>
    </source>
</evidence>
<organism evidence="3 4">
    <name type="scientific">Holdemanella biformis</name>
    <dbReference type="NCBI Taxonomy" id="1735"/>
    <lineage>
        <taxon>Bacteria</taxon>
        <taxon>Bacillati</taxon>
        <taxon>Bacillota</taxon>
        <taxon>Erysipelotrichia</taxon>
        <taxon>Erysipelotrichales</taxon>
        <taxon>Erysipelotrichaceae</taxon>
        <taxon>Holdemanella</taxon>
    </lineage>
</organism>
<sequence>MKVLFKFVLLSAMLISFTGCQKSNEVAIYQLSNQSYSQMMSYIIEDEGTTIVVDGGTAEDEDNLIKTIKKVSKDRKVEAWFLTHYHKDHTGALAKYLQSGSNEIKIDKVYYNFPEESWVERNEPHRYEDVVAIDQGLKTFDNKEVVSFNQKITVGEDQIDVLRTYNPEITENAGNNSSSVYKMNVQGTKILFLGDLGVEGGEELLSLNKEAIKNMDYVQMAHHGQAGVNEDVYQVIDPKYCLWPTTDWLWKNEGKAYKTDETKKWVKALHVKKNYVADNGTVRIELKKKEK</sequence>
<gene>
    <name evidence="3" type="ORF">DW907_06880</name>
</gene>
<name>A0A413UCK1_9FIRM</name>
<dbReference type="InterPro" id="IPR001279">
    <property type="entry name" value="Metallo-B-lactamas"/>
</dbReference>
<protein>
    <submittedName>
        <fullName evidence="3">MBL fold metallo-hydrolase</fullName>
    </submittedName>
</protein>
<dbReference type="Pfam" id="PF00753">
    <property type="entry name" value="Lactamase_B"/>
    <property type="match status" value="1"/>
</dbReference>
<proteinExistence type="predicted"/>
<accession>A0A413UCK1</accession>
<evidence type="ECO:0000256" key="1">
    <source>
        <dbReference type="SAM" id="SignalP"/>
    </source>
</evidence>
<keyword evidence="3" id="KW-0378">Hydrolase</keyword>
<dbReference type="PROSITE" id="PS51257">
    <property type="entry name" value="PROKAR_LIPOPROTEIN"/>
    <property type="match status" value="1"/>
</dbReference>
<dbReference type="Gene3D" id="3.60.15.10">
    <property type="entry name" value="Ribonuclease Z/Hydroxyacylglutathione hydrolase-like"/>
    <property type="match status" value="1"/>
</dbReference>
<dbReference type="PANTHER" id="PTHR30619">
    <property type="entry name" value="DNA INTERNALIZATION/COMPETENCE PROTEIN COMEC/REC2"/>
    <property type="match status" value="1"/>
</dbReference>
<dbReference type="EMBL" id="QSGD01000023">
    <property type="protein sequence ID" value="RHB05166.1"/>
    <property type="molecule type" value="Genomic_DNA"/>
</dbReference>
<feature type="signal peptide" evidence="1">
    <location>
        <begin position="1"/>
        <end position="21"/>
    </location>
</feature>
<dbReference type="AlphaFoldDB" id="A0A413UCK1"/>
<dbReference type="PANTHER" id="PTHR30619:SF1">
    <property type="entry name" value="RECOMBINATION PROTEIN 2"/>
    <property type="match status" value="1"/>
</dbReference>
<dbReference type="GO" id="GO:0016787">
    <property type="term" value="F:hydrolase activity"/>
    <property type="evidence" value="ECO:0007669"/>
    <property type="project" value="UniProtKB-KW"/>
</dbReference>
<reference evidence="3 4" key="1">
    <citation type="submission" date="2018-08" db="EMBL/GenBank/DDBJ databases">
        <title>A genome reference for cultivated species of the human gut microbiota.</title>
        <authorList>
            <person name="Zou Y."/>
            <person name="Xue W."/>
            <person name="Luo G."/>
        </authorList>
    </citation>
    <scope>NUCLEOTIDE SEQUENCE [LARGE SCALE GENOMIC DNA]</scope>
    <source>
        <strain evidence="3 4">AM42-13AC</strain>
    </source>
</reference>
<keyword evidence="1" id="KW-0732">Signal</keyword>
<comment type="caution">
    <text evidence="3">The sequence shown here is derived from an EMBL/GenBank/DDBJ whole genome shotgun (WGS) entry which is preliminary data.</text>
</comment>
<dbReference type="Proteomes" id="UP000285288">
    <property type="component" value="Unassembled WGS sequence"/>
</dbReference>
<feature type="chain" id="PRO_5038590126" evidence="1">
    <location>
        <begin position="22"/>
        <end position="291"/>
    </location>
</feature>
<dbReference type="RefSeq" id="WP_118011459.1">
    <property type="nucleotide sequence ID" value="NZ_QSGD01000023.1"/>
</dbReference>